<sequence length="51" mass="5431">MQAMIVRACGLPAMPTRFRTVELEVKHTASNPPVLIISRVVAGGGAARTVR</sequence>
<evidence type="ECO:0000313" key="2">
    <source>
        <dbReference type="Proteomes" id="UP000046680"/>
    </source>
</evidence>
<evidence type="ECO:0000313" key="1">
    <source>
        <dbReference type="EMBL" id="CFR88459.1"/>
    </source>
</evidence>
<dbReference type="AlphaFoldDB" id="A0A654U2T2"/>
<gene>
    <name evidence="1" type="ORF">ERS007657_02685</name>
</gene>
<protein>
    <submittedName>
        <fullName evidence="1">Uncharacterized protein</fullName>
    </submittedName>
</protein>
<dbReference type="Proteomes" id="UP000046680">
    <property type="component" value="Unassembled WGS sequence"/>
</dbReference>
<organism evidence="1 2">
    <name type="scientific">Mycobacterium tuberculosis</name>
    <dbReference type="NCBI Taxonomy" id="1773"/>
    <lineage>
        <taxon>Bacteria</taxon>
        <taxon>Bacillati</taxon>
        <taxon>Actinomycetota</taxon>
        <taxon>Actinomycetes</taxon>
        <taxon>Mycobacteriales</taxon>
        <taxon>Mycobacteriaceae</taxon>
        <taxon>Mycobacterium</taxon>
        <taxon>Mycobacterium tuberculosis complex</taxon>
    </lineage>
</organism>
<dbReference type="EMBL" id="CGCX01001088">
    <property type="protein sequence ID" value="CFR88459.1"/>
    <property type="molecule type" value="Genomic_DNA"/>
</dbReference>
<reference evidence="1 2" key="1">
    <citation type="submission" date="2015-03" db="EMBL/GenBank/DDBJ databases">
        <authorList>
            <consortium name="Pathogen Informatics"/>
        </authorList>
    </citation>
    <scope>NUCLEOTIDE SEQUENCE [LARGE SCALE GENOMIC DNA]</scope>
    <source>
        <strain evidence="1 2">C09601061</strain>
    </source>
</reference>
<proteinExistence type="predicted"/>
<name>A0A654U2T2_MYCTX</name>
<accession>A0A654U2T2</accession>